<proteinExistence type="predicted"/>
<accession>A0A8D0CSB4</accession>
<evidence type="ECO:0000256" key="3">
    <source>
        <dbReference type="ARBA" id="ARBA00022989"/>
    </source>
</evidence>
<dbReference type="PROSITE" id="PS50850">
    <property type="entry name" value="MFS"/>
    <property type="match status" value="1"/>
</dbReference>
<evidence type="ECO:0000313" key="8">
    <source>
        <dbReference type="Proteomes" id="UP000694568"/>
    </source>
</evidence>
<comment type="subcellular location">
    <subcellularLocation>
        <location evidence="1">Membrane</location>
        <topology evidence="1">Multi-pass membrane protein</topology>
    </subcellularLocation>
</comment>
<dbReference type="InterPro" id="IPR020846">
    <property type="entry name" value="MFS_dom"/>
</dbReference>
<name>A0A8D0CSB4_SANLU</name>
<evidence type="ECO:0000256" key="5">
    <source>
        <dbReference type="SAM" id="Phobius"/>
    </source>
</evidence>
<evidence type="ECO:0000256" key="2">
    <source>
        <dbReference type="ARBA" id="ARBA00022692"/>
    </source>
</evidence>
<keyword evidence="3 5" id="KW-1133">Transmembrane helix</keyword>
<keyword evidence="2 5" id="KW-0812">Transmembrane</keyword>
<evidence type="ECO:0000259" key="6">
    <source>
        <dbReference type="PROSITE" id="PS50850"/>
    </source>
</evidence>
<feature type="transmembrane region" description="Helical" evidence="5">
    <location>
        <begin position="292"/>
        <end position="314"/>
    </location>
</feature>
<dbReference type="GO" id="GO:0016020">
    <property type="term" value="C:membrane"/>
    <property type="evidence" value="ECO:0007669"/>
    <property type="project" value="UniProtKB-SubCell"/>
</dbReference>
<dbReference type="Ensembl" id="ENSSLUT00000007946.1">
    <property type="protein sequence ID" value="ENSSLUP00000007713.1"/>
    <property type="gene ID" value="ENSSLUG00000003577.1"/>
</dbReference>
<sequence length="451" mass="49894">ALIPETLKIRKFSPPPANFGEFLNILVKIRFGFNVRFLCNVFCCNLYDCLLSCSLQWDLVFDNAWKVPLSTSSFFLGVLIGSFISGHLSDRFGRKPVLFVTMALQTVTPLIQATSASLVMFCILNCLRGLGQASYYITSLVVGCELLSQTARMSFSLLGHSVGFGVGYALLPLFAYFIRGWRLLLVATAIPSFLLIPTCWVIPESPRWLLQKGRVQEAEVVIRVAAKRNRVPAPEVIFRADECLEILQNEGEEKQTYTYLDLIRTPNIRNITILSVVFYGLSLNTSNLNGNVYLNCFISAAIDIVVDVATWVLVNHVSRPTFVSSTLMCCGIMLVIIKLVPEGLYTLTLMGKMGVSAAFSMVIVFSTELMPTVVRNMGLGVFSTAAHIGTVILPYILFAGVYSKILPYLVFGTISIMAAAITMLLPDTRNSKLPDLIRQAKPIRGYVTECV</sequence>
<dbReference type="GeneTree" id="ENSGT00940000163251"/>
<keyword evidence="4 5" id="KW-0472">Membrane</keyword>
<feature type="domain" description="Major facilitator superfamily (MFS) profile" evidence="6">
    <location>
        <begin position="20"/>
        <end position="430"/>
    </location>
</feature>
<feature type="transmembrane region" description="Helical" evidence="5">
    <location>
        <begin position="405"/>
        <end position="425"/>
    </location>
</feature>
<dbReference type="Gene3D" id="1.20.1250.20">
    <property type="entry name" value="MFS general substrate transporter like domains"/>
    <property type="match status" value="1"/>
</dbReference>
<evidence type="ECO:0000313" key="7">
    <source>
        <dbReference type="Ensembl" id="ENSSLUP00000007713.1"/>
    </source>
</evidence>
<dbReference type="Pfam" id="PF00083">
    <property type="entry name" value="Sugar_tr"/>
    <property type="match status" value="1"/>
</dbReference>
<reference evidence="7" key="2">
    <citation type="submission" date="2025-09" db="UniProtKB">
        <authorList>
            <consortium name="Ensembl"/>
        </authorList>
    </citation>
    <scope>IDENTIFICATION</scope>
</reference>
<reference evidence="7" key="1">
    <citation type="submission" date="2025-08" db="UniProtKB">
        <authorList>
            <consortium name="Ensembl"/>
        </authorList>
    </citation>
    <scope>IDENTIFICATION</scope>
</reference>
<dbReference type="GO" id="GO:0022857">
    <property type="term" value="F:transmembrane transporter activity"/>
    <property type="evidence" value="ECO:0007669"/>
    <property type="project" value="InterPro"/>
</dbReference>
<organism evidence="7 8">
    <name type="scientific">Sander lucioperca</name>
    <name type="common">Pike-perch</name>
    <name type="synonym">Perca lucioperca</name>
    <dbReference type="NCBI Taxonomy" id="283035"/>
    <lineage>
        <taxon>Eukaryota</taxon>
        <taxon>Metazoa</taxon>
        <taxon>Chordata</taxon>
        <taxon>Craniata</taxon>
        <taxon>Vertebrata</taxon>
        <taxon>Euteleostomi</taxon>
        <taxon>Actinopterygii</taxon>
        <taxon>Neopterygii</taxon>
        <taxon>Teleostei</taxon>
        <taxon>Neoteleostei</taxon>
        <taxon>Acanthomorphata</taxon>
        <taxon>Eupercaria</taxon>
        <taxon>Perciformes</taxon>
        <taxon>Percoidei</taxon>
        <taxon>Percidae</taxon>
        <taxon>Luciopercinae</taxon>
        <taxon>Sander</taxon>
    </lineage>
</organism>
<feature type="transmembrane region" description="Helical" evidence="5">
    <location>
        <begin position="157"/>
        <end position="177"/>
    </location>
</feature>
<feature type="transmembrane region" description="Helical" evidence="5">
    <location>
        <begin position="183"/>
        <end position="202"/>
    </location>
</feature>
<dbReference type="InterPro" id="IPR005828">
    <property type="entry name" value="MFS_sugar_transport-like"/>
</dbReference>
<feature type="transmembrane region" description="Helical" evidence="5">
    <location>
        <begin position="346"/>
        <end position="365"/>
    </location>
</feature>
<protein>
    <recommendedName>
        <fullName evidence="6">Major facilitator superfamily (MFS) profile domain-containing protein</fullName>
    </recommendedName>
</protein>
<dbReference type="Proteomes" id="UP000694568">
    <property type="component" value="Unplaced"/>
</dbReference>
<feature type="transmembrane region" description="Helical" evidence="5">
    <location>
        <begin position="321"/>
        <end position="340"/>
    </location>
</feature>
<dbReference type="SUPFAM" id="SSF103473">
    <property type="entry name" value="MFS general substrate transporter"/>
    <property type="match status" value="1"/>
</dbReference>
<dbReference type="AlphaFoldDB" id="A0A8D0CSB4"/>
<keyword evidence="8" id="KW-1185">Reference proteome</keyword>
<dbReference type="InterPro" id="IPR036259">
    <property type="entry name" value="MFS_trans_sf"/>
</dbReference>
<evidence type="ECO:0000256" key="4">
    <source>
        <dbReference type="ARBA" id="ARBA00023136"/>
    </source>
</evidence>
<feature type="transmembrane region" description="Helical" evidence="5">
    <location>
        <begin position="377"/>
        <end position="399"/>
    </location>
</feature>
<evidence type="ECO:0000256" key="1">
    <source>
        <dbReference type="ARBA" id="ARBA00004141"/>
    </source>
</evidence>
<dbReference type="PANTHER" id="PTHR24064">
    <property type="entry name" value="SOLUTE CARRIER FAMILY 22 MEMBER"/>
    <property type="match status" value="1"/>
</dbReference>